<proteinExistence type="predicted"/>
<accession>A0A8H5M3D9</accession>
<evidence type="ECO:0000256" key="1">
    <source>
        <dbReference type="SAM" id="MobiDB-lite"/>
    </source>
</evidence>
<dbReference type="AlphaFoldDB" id="A0A8H5M3D9"/>
<feature type="region of interest" description="Disordered" evidence="1">
    <location>
        <begin position="190"/>
        <end position="239"/>
    </location>
</feature>
<organism evidence="2 3">
    <name type="scientific">Tricholomella constricta</name>
    <dbReference type="NCBI Taxonomy" id="117010"/>
    <lineage>
        <taxon>Eukaryota</taxon>
        <taxon>Fungi</taxon>
        <taxon>Dikarya</taxon>
        <taxon>Basidiomycota</taxon>
        <taxon>Agaricomycotina</taxon>
        <taxon>Agaricomycetes</taxon>
        <taxon>Agaricomycetidae</taxon>
        <taxon>Agaricales</taxon>
        <taxon>Tricholomatineae</taxon>
        <taxon>Lyophyllaceae</taxon>
        <taxon>Tricholomella</taxon>
    </lineage>
</organism>
<dbReference type="OrthoDB" id="3064627at2759"/>
<sequence>MLPVRHNRLDVGCCYRLVNELSHQLRPHGDLMVLIISVTYCITGPGHPGVRSSMSTNNDPNDSAPTTHRDNDVVELMLVVSFKGLTWRKEYPLDTKMVDAIMDMTETCTIGFDQQFGEVLKLTDDLKCIPAVPATLDKEPETFRDYLAPGEKTLILSVEPTNESFFLEQHSQNMRLKLIVDEYEKGGKLKKKDTIPNSTAAKKRKAGKSKKPTELQQQPALDAEKTPFVSEPPDDDKSLEGRHVATLMAKLMAKVDALSLNQQEQATELANVKQKNAIIKQENAVLKEKLTAVQKTLSPIYLRAFLDQTRDKLFTQLGITSVDQLLNKPTPPIDFVLQTLRSQTTMDVTYNAVHFLLFSNSVRYEGNRYAHSASHEQIHEALLAVADAHQDKGHLEVWYTYMYNQTLK</sequence>
<name>A0A8H5M3D9_9AGAR</name>
<gene>
    <name evidence="2" type="ORF">D9615_006002</name>
</gene>
<feature type="compositionally biased region" description="Basic residues" evidence="1">
    <location>
        <begin position="201"/>
        <end position="210"/>
    </location>
</feature>
<evidence type="ECO:0000313" key="2">
    <source>
        <dbReference type="EMBL" id="KAF5379164.1"/>
    </source>
</evidence>
<comment type="caution">
    <text evidence="2">The sequence shown here is derived from an EMBL/GenBank/DDBJ whole genome shotgun (WGS) entry which is preliminary data.</text>
</comment>
<reference evidence="2 3" key="1">
    <citation type="journal article" date="2020" name="ISME J.">
        <title>Uncovering the hidden diversity of litter-decomposition mechanisms in mushroom-forming fungi.</title>
        <authorList>
            <person name="Floudas D."/>
            <person name="Bentzer J."/>
            <person name="Ahren D."/>
            <person name="Johansson T."/>
            <person name="Persson P."/>
            <person name="Tunlid A."/>
        </authorList>
    </citation>
    <scope>NUCLEOTIDE SEQUENCE [LARGE SCALE GENOMIC DNA]</scope>
    <source>
        <strain evidence="2 3">CBS 661.87</strain>
    </source>
</reference>
<feature type="compositionally biased region" description="Polar residues" evidence="1">
    <location>
        <begin position="52"/>
        <end position="66"/>
    </location>
</feature>
<evidence type="ECO:0000313" key="3">
    <source>
        <dbReference type="Proteomes" id="UP000565441"/>
    </source>
</evidence>
<dbReference type="EMBL" id="JAACJP010000017">
    <property type="protein sequence ID" value="KAF5379164.1"/>
    <property type="molecule type" value="Genomic_DNA"/>
</dbReference>
<dbReference type="Proteomes" id="UP000565441">
    <property type="component" value="Unassembled WGS sequence"/>
</dbReference>
<protein>
    <submittedName>
        <fullName evidence="2">Uncharacterized protein</fullName>
    </submittedName>
</protein>
<keyword evidence="3" id="KW-1185">Reference proteome</keyword>
<feature type="region of interest" description="Disordered" evidence="1">
    <location>
        <begin position="49"/>
        <end position="68"/>
    </location>
</feature>